<dbReference type="PROSITE" id="PS50174">
    <property type="entry name" value="G_PATCH"/>
    <property type="match status" value="1"/>
</dbReference>
<feature type="compositionally biased region" description="Basic and acidic residues" evidence="2">
    <location>
        <begin position="311"/>
        <end position="333"/>
    </location>
</feature>
<keyword evidence="1" id="KW-0040">ANK repeat</keyword>
<dbReference type="GO" id="GO:0003676">
    <property type="term" value="F:nucleic acid binding"/>
    <property type="evidence" value="ECO:0007669"/>
    <property type="project" value="InterPro"/>
</dbReference>
<evidence type="ECO:0000313" key="5">
    <source>
        <dbReference type="EMBL" id="JAS51857.1"/>
    </source>
</evidence>
<protein>
    <recommendedName>
        <fullName evidence="3">G-patch domain-containing protein</fullName>
    </recommendedName>
</protein>
<dbReference type="EMBL" id="GECZ01017912">
    <property type="protein sequence ID" value="JAS51857.1"/>
    <property type="molecule type" value="Transcribed_RNA"/>
</dbReference>
<organism evidence="6">
    <name type="scientific">Cuerna arida</name>
    <dbReference type="NCBI Taxonomy" id="1464854"/>
    <lineage>
        <taxon>Eukaryota</taxon>
        <taxon>Metazoa</taxon>
        <taxon>Ecdysozoa</taxon>
        <taxon>Arthropoda</taxon>
        <taxon>Hexapoda</taxon>
        <taxon>Insecta</taxon>
        <taxon>Pterygota</taxon>
        <taxon>Neoptera</taxon>
        <taxon>Paraneoptera</taxon>
        <taxon>Hemiptera</taxon>
        <taxon>Auchenorrhyncha</taxon>
        <taxon>Membracoidea</taxon>
        <taxon>Cicadellidae</taxon>
        <taxon>Cicadellinae</taxon>
        <taxon>Proconiini</taxon>
        <taxon>Cuerna</taxon>
    </lineage>
</organism>
<dbReference type="SMART" id="SM00248">
    <property type="entry name" value="ANK"/>
    <property type="match status" value="2"/>
</dbReference>
<dbReference type="Gene3D" id="1.25.40.20">
    <property type="entry name" value="Ankyrin repeat-containing domain"/>
    <property type="match status" value="1"/>
</dbReference>
<accession>A0A1B6GXY1</accession>
<feature type="repeat" description="ANK" evidence="1">
    <location>
        <begin position="118"/>
        <end position="150"/>
    </location>
</feature>
<sequence>MDPSQLLVRMKHFVRSTEKPSTSSVVNNEFKQARRTSFVSGSHVKQFYESTVGKEAFQTNQKKCTQDKAVKKLKPFTKLVNTAFNVNSLMKAVEMGKAADVEDILEKNKESVNCSDQFGWTPIMSACCAGNERMVELLLQWKPDLSVRDKRGQSCRDLASAQGYQHIVQILDQYIQDMHENTVAKQNPTNTLQVPSDSTTFYCKVCKQYIENTSMKKHLSSTIHNFHKASKRKMPTMYGIPESNKGFQILVKSGWNKEDGLGPSGEGHKYPPKTILKQDRTGLGAKRYQARVTHTLEDNSRKEARQKKTFKRDLKMEKTKEQRLERNLRRMLS</sequence>
<name>A0A1B6GXY1_9HEMI</name>
<dbReference type="InterPro" id="IPR002110">
    <property type="entry name" value="Ankyrin_rpt"/>
</dbReference>
<dbReference type="EMBL" id="GECZ01002489">
    <property type="protein sequence ID" value="JAS67280.1"/>
    <property type="molecule type" value="Transcribed_RNA"/>
</dbReference>
<dbReference type="Pfam" id="PF01585">
    <property type="entry name" value="G-patch"/>
    <property type="match status" value="1"/>
</dbReference>
<dbReference type="PANTHER" id="PTHR20923:SF1">
    <property type="entry name" value="G PATCH DOMAIN AND ANKYRIN REPEAT-CONTAINING PROTEIN 1"/>
    <property type="match status" value="1"/>
</dbReference>
<reference evidence="6" key="1">
    <citation type="submission" date="2015-11" db="EMBL/GenBank/DDBJ databases">
        <title>De novo transcriptome assembly of four potential Pierce s Disease insect vectors from Arizona vineyards.</title>
        <authorList>
            <person name="Tassone E.E."/>
        </authorList>
    </citation>
    <scope>NUCLEOTIDE SEQUENCE</scope>
</reference>
<gene>
    <name evidence="4" type="ORF">g.22220</name>
    <name evidence="6" type="ORF">g.22223</name>
    <name evidence="5" type="ORF">g.22227</name>
</gene>
<evidence type="ECO:0000256" key="2">
    <source>
        <dbReference type="SAM" id="MobiDB-lite"/>
    </source>
</evidence>
<feature type="region of interest" description="Disordered" evidence="2">
    <location>
        <begin position="295"/>
        <end position="333"/>
    </location>
</feature>
<dbReference type="InterPro" id="IPR039146">
    <property type="entry name" value="GPANK1"/>
</dbReference>
<dbReference type="EMBL" id="GECZ01030002">
    <property type="protein sequence ID" value="JAS39767.1"/>
    <property type="molecule type" value="Transcribed_RNA"/>
</dbReference>
<evidence type="ECO:0000259" key="3">
    <source>
        <dbReference type="PROSITE" id="PS50174"/>
    </source>
</evidence>
<feature type="domain" description="G-patch" evidence="3">
    <location>
        <begin position="242"/>
        <end position="288"/>
    </location>
</feature>
<evidence type="ECO:0000256" key="1">
    <source>
        <dbReference type="PROSITE-ProRule" id="PRU00023"/>
    </source>
</evidence>
<dbReference type="PANTHER" id="PTHR20923">
    <property type="entry name" value="BAT4 PROTEIN-RELATED"/>
    <property type="match status" value="1"/>
</dbReference>
<dbReference type="SMART" id="SM00443">
    <property type="entry name" value="G_patch"/>
    <property type="match status" value="1"/>
</dbReference>
<dbReference type="InterPro" id="IPR000467">
    <property type="entry name" value="G_patch_dom"/>
</dbReference>
<dbReference type="PROSITE" id="PS50088">
    <property type="entry name" value="ANK_REPEAT"/>
    <property type="match status" value="1"/>
</dbReference>
<dbReference type="SUPFAM" id="SSF48403">
    <property type="entry name" value="Ankyrin repeat"/>
    <property type="match status" value="1"/>
</dbReference>
<evidence type="ECO:0000313" key="4">
    <source>
        <dbReference type="EMBL" id="JAS39767.1"/>
    </source>
</evidence>
<dbReference type="InterPro" id="IPR036770">
    <property type="entry name" value="Ankyrin_rpt-contain_sf"/>
</dbReference>
<evidence type="ECO:0000313" key="6">
    <source>
        <dbReference type="EMBL" id="JAS67280.1"/>
    </source>
</evidence>
<proteinExistence type="predicted"/>
<dbReference type="AlphaFoldDB" id="A0A1B6GXY1"/>
<dbReference type="Pfam" id="PF12796">
    <property type="entry name" value="Ank_2"/>
    <property type="match status" value="1"/>
</dbReference>